<feature type="domain" description="RDD" evidence="7">
    <location>
        <begin position="66"/>
        <end position="192"/>
    </location>
</feature>
<organism evidence="9 10">
    <name type="scientific">Thiorhodovibrio frisius</name>
    <dbReference type="NCBI Taxonomy" id="631362"/>
    <lineage>
        <taxon>Bacteria</taxon>
        <taxon>Pseudomonadati</taxon>
        <taxon>Pseudomonadota</taxon>
        <taxon>Gammaproteobacteria</taxon>
        <taxon>Chromatiales</taxon>
        <taxon>Chromatiaceae</taxon>
        <taxon>Thiorhodovibrio</taxon>
    </lineage>
</organism>
<keyword evidence="2" id="KW-1003">Cell membrane</keyword>
<keyword evidence="5 6" id="KW-0472">Membrane</keyword>
<dbReference type="InterPro" id="IPR026870">
    <property type="entry name" value="Zinc_ribbon_dom"/>
</dbReference>
<feature type="transmembrane region" description="Helical" evidence="6">
    <location>
        <begin position="160"/>
        <end position="179"/>
    </location>
</feature>
<dbReference type="InterPro" id="IPR010432">
    <property type="entry name" value="RDD"/>
</dbReference>
<dbReference type="InterPro" id="IPR051791">
    <property type="entry name" value="Pra-immunoreactive"/>
</dbReference>
<dbReference type="EMBL" id="JH603169">
    <property type="protein sequence ID" value="EIC21675.1"/>
    <property type="molecule type" value="Genomic_DNA"/>
</dbReference>
<evidence type="ECO:0000256" key="5">
    <source>
        <dbReference type="ARBA" id="ARBA00023136"/>
    </source>
</evidence>
<dbReference type="Pfam" id="PF06271">
    <property type="entry name" value="RDD"/>
    <property type="match status" value="1"/>
</dbReference>
<evidence type="ECO:0000256" key="4">
    <source>
        <dbReference type="ARBA" id="ARBA00022989"/>
    </source>
</evidence>
<name>H8Z2T9_9GAMM</name>
<dbReference type="AlphaFoldDB" id="H8Z2T9"/>
<dbReference type="HOGENOM" id="CLU_053152_3_1_6"/>
<feature type="transmembrane region" description="Helical" evidence="6">
    <location>
        <begin position="75"/>
        <end position="96"/>
    </location>
</feature>
<reference evidence="10" key="1">
    <citation type="submission" date="2011-06" db="EMBL/GenBank/DDBJ databases">
        <authorList>
            <consortium name="US DOE Joint Genome Institute (JGI-PGF)"/>
            <person name="Lucas S."/>
            <person name="Han J."/>
            <person name="Lapidus A."/>
            <person name="Cheng J.-F."/>
            <person name="Goodwin L."/>
            <person name="Pitluck S."/>
            <person name="Peters L."/>
            <person name="Land M.L."/>
            <person name="Hauser L."/>
            <person name="Vogl K."/>
            <person name="Liu Z."/>
            <person name="Overmann J."/>
            <person name="Frigaard N.-U."/>
            <person name="Bryant D.A."/>
            <person name="Woyke T.J."/>
        </authorList>
    </citation>
    <scope>NUCLEOTIDE SEQUENCE [LARGE SCALE GENOMIC DNA]</scope>
    <source>
        <strain evidence="10">970</strain>
    </source>
</reference>
<keyword evidence="10" id="KW-1185">Reference proteome</keyword>
<evidence type="ECO:0000256" key="2">
    <source>
        <dbReference type="ARBA" id="ARBA00022475"/>
    </source>
</evidence>
<dbReference type="Proteomes" id="UP000002964">
    <property type="component" value="Unassembled WGS sequence"/>
</dbReference>
<protein>
    <submittedName>
        <fullName evidence="9">Putative membrane protein</fullName>
    </submittedName>
</protein>
<evidence type="ECO:0000256" key="6">
    <source>
        <dbReference type="SAM" id="Phobius"/>
    </source>
</evidence>
<reference evidence="9 10" key="2">
    <citation type="submission" date="2011-11" db="EMBL/GenBank/DDBJ databases">
        <authorList>
            <consortium name="US DOE Joint Genome Institute"/>
            <person name="Lucas S."/>
            <person name="Han J."/>
            <person name="Lapidus A."/>
            <person name="Cheng J.-F."/>
            <person name="Goodwin L."/>
            <person name="Pitluck S."/>
            <person name="Peters L."/>
            <person name="Ovchinnikova G."/>
            <person name="Zhang X."/>
            <person name="Detter J.C."/>
            <person name="Han C."/>
            <person name="Tapia R."/>
            <person name="Land M."/>
            <person name="Hauser L."/>
            <person name="Kyrpides N."/>
            <person name="Ivanova N."/>
            <person name="Pagani I."/>
            <person name="Vogl K."/>
            <person name="Liu Z."/>
            <person name="Overmann J."/>
            <person name="Frigaard N.-U."/>
            <person name="Bryant D."/>
            <person name="Woyke T."/>
        </authorList>
    </citation>
    <scope>NUCLEOTIDE SEQUENCE [LARGE SCALE GENOMIC DNA]</scope>
    <source>
        <strain evidence="9 10">970</strain>
    </source>
</reference>
<evidence type="ECO:0000256" key="3">
    <source>
        <dbReference type="ARBA" id="ARBA00022692"/>
    </source>
</evidence>
<evidence type="ECO:0000256" key="1">
    <source>
        <dbReference type="ARBA" id="ARBA00004651"/>
    </source>
</evidence>
<dbReference type="RefSeq" id="WP_009148260.1">
    <property type="nucleotide sequence ID" value="NZ_CP121471.1"/>
</dbReference>
<dbReference type="PANTHER" id="PTHR36115:SF6">
    <property type="entry name" value="PROLINE-RICH ANTIGEN HOMOLOG"/>
    <property type="match status" value="1"/>
</dbReference>
<proteinExistence type="predicted"/>
<gene>
    <name evidence="9" type="ORF">Thi970DRAFT_01896</name>
</gene>
<dbReference type="OrthoDB" id="9793824at2"/>
<feature type="transmembrane region" description="Helical" evidence="6">
    <location>
        <begin position="116"/>
        <end position="139"/>
    </location>
</feature>
<sequence>MYCPECGTQLITKRKFCPSCGYPIINIDTTDGQITACPPIKSITAKEKLEVKKQPKVSGYAQTYLTPWKRIGAGIVDIFISLIVGFVLGLVFMLLLVQNSIDQNQLDSQLDGIGILVWWIYFAALESSSLQATFGKIAFGLKVTDLYGGQIGFWKASARHWGKLISTLTLFVGFLIMFFTKNKQSLHDLISNCLVIENAGRAN</sequence>
<dbReference type="STRING" id="631362.Thi970DRAFT_01896"/>
<accession>H8Z2T9</accession>
<dbReference type="eggNOG" id="COG1714">
    <property type="taxonomic scope" value="Bacteria"/>
</dbReference>
<dbReference type="PANTHER" id="PTHR36115">
    <property type="entry name" value="PROLINE-RICH ANTIGEN HOMOLOG-RELATED"/>
    <property type="match status" value="1"/>
</dbReference>
<comment type="subcellular location">
    <subcellularLocation>
        <location evidence="1">Cell membrane</location>
        <topology evidence="1">Multi-pass membrane protein</topology>
    </subcellularLocation>
</comment>
<evidence type="ECO:0000259" key="7">
    <source>
        <dbReference type="Pfam" id="PF06271"/>
    </source>
</evidence>
<dbReference type="GO" id="GO:0005886">
    <property type="term" value="C:plasma membrane"/>
    <property type="evidence" value="ECO:0007669"/>
    <property type="project" value="UniProtKB-SubCell"/>
</dbReference>
<keyword evidence="4 6" id="KW-1133">Transmembrane helix</keyword>
<feature type="domain" description="Zinc-ribbon" evidence="8">
    <location>
        <begin position="2"/>
        <end position="24"/>
    </location>
</feature>
<evidence type="ECO:0000313" key="9">
    <source>
        <dbReference type="EMBL" id="EIC21675.1"/>
    </source>
</evidence>
<dbReference type="Pfam" id="PF13240">
    <property type="entry name" value="Zn_Ribbon_1"/>
    <property type="match status" value="1"/>
</dbReference>
<keyword evidence="3 6" id="KW-0812">Transmembrane</keyword>
<evidence type="ECO:0000259" key="8">
    <source>
        <dbReference type="Pfam" id="PF13240"/>
    </source>
</evidence>
<evidence type="ECO:0000313" key="10">
    <source>
        <dbReference type="Proteomes" id="UP000002964"/>
    </source>
</evidence>